<keyword evidence="3" id="KW-0520">NAD</keyword>
<dbReference type="EMBL" id="SRPY01000248">
    <property type="protein sequence ID" value="KAG5926637.1"/>
    <property type="molecule type" value="Genomic_DNA"/>
</dbReference>
<dbReference type="Pfam" id="PF00389">
    <property type="entry name" value="2-Hacid_dh"/>
    <property type="match status" value="1"/>
</dbReference>
<gene>
    <name evidence="7" type="ORF">E4U42_003074</name>
</gene>
<dbReference type="PROSITE" id="PS00671">
    <property type="entry name" value="D_2_HYDROXYACID_DH_3"/>
    <property type="match status" value="1"/>
</dbReference>
<dbReference type="Pfam" id="PF02826">
    <property type="entry name" value="2-Hacid_dh_C"/>
    <property type="match status" value="1"/>
</dbReference>
<evidence type="ECO:0008006" key="9">
    <source>
        <dbReference type="Google" id="ProtNLM"/>
    </source>
</evidence>
<dbReference type="Gene3D" id="3.40.50.720">
    <property type="entry name" value="NAD(P)-binding Rossmann-like Domain"/>
    <property type="match status" value="2"/>
</dbReference>
<comment type="caution">
    <text evidence="7">The sequence shown here is derived from an EMBL/GenBank/DDBJ whole genome shotgun (WGS) entry which is preliminary data.</text>
</comment>
<feature type="domain" description="D-isomer specific 2-hydroxyacid dehydrogenase catalytic" evidence="5">
    <location>
        <begin position="5"/>
        <end position="329"/>
    </location>
</feature>
<evidence type="ECO:0000259" key="6">
    <source>
        <dbReference type="Pfam" id="PF02826"/>
    </source>
</evidence>
<evidence type="ECO:0000256" key="2">
    <source>
        <dbReference type="ARBA" id="ARBA00023002"/>
    </source>
</evidence>
<dbReference type="InterPro" id="IPR029753">
    <property type="entry name" value="D-isomer_DH_CS"/>
</dbReference>
<feature type="domain" description="D-isomer specific 2-hydroxyacid dehydrogenase NAD-binding" evidence="6">
    <location>
        <begin position="114"/>
        <end position="299"/>
    </location>
</feature>
<dbReference type="SUPFAM" id="SSF52283">
    <property type="entry name" value="Formate/glycerate dehydrogenase catalytic domain-like"/>
    <property type="match status" value="1"/>
</dbReference>
<sequence>MRLAVFSTKPYDKRYIEAAQAARAHDGLELVFHEASLTHDTASLAQDADAVCVFVNDSLGRDVIERLAGYGVRAILLRCAGYNNVHLETAQRHGIAVANVPSYSPEAVAEFAVALIQTLNRNTHRAYNRVREGNFALDGLLGHTLHGRTVGIVGTGRIGLATARIMRGFGCRVLASDPFPSPELEGVGTYTSLDALLPECDIVSLHCPLTDSTRHIINEDTIGRMKRGVMLVNTSRGGLIDTKAVIKALKTGQLGGLALDVYEGESALFYDDHSGHIIHDDVLMRLTTFHNVLVCGHQAFFTAEALTEIADCTLRNAEELADTGTCQNMLTEVVLKDGGALPVRNV</sequence>
<evidence type="ECO:0000256" key="4">
    <source>
        <dbReference type="RuleBase" id="RU003719"/>
    </source>
</evidence>
<proteinExistence type="inferred from homology"/>
<dbReference type="InterPro" id="IPR006140">
    <property type="entry name" value="D-isomer_DH_NAD-bd"/>
</dbReference>
<dbReference type="InterPro" id="IPR006139">
    <property type="entry name" value="D-isomer_2_OHA_DH_cat_dom"/>
</dbReference>
<dbReference type="SUPFAM" id="SSF51735">
    <property type="entry name" value="NAD(P)-binding Rossmann-fold domains"/>
    <property type="match status" value="1"/>
</dbReference>
<dbReference type="InterPro" id="IPR058205">
    <property type="entry name" value="D-LDH-like"/>
</dbReference>
<dbReference type="PANTHER" id="PTHR43026">
    <property type="entry name" value="2-HYDROXYACID DEHYDROGENASE HOMOLOG 1-RELATED"/>
    <property type="match status" value="1"/>
</dbReference>
<comment type="similarity">
    <text evidence="1 4">Belongs to the D-isomer specific 2-hydroxyacid dehydrogenase family.</text>
</comment>
<evidence type="ECO:0000313" key="7">
    <source>
        <dbReference type="EMBL" id="KAG5926637.1"/>
    </source>
</evidence>
<keyword evidence="2 4" id="KW-0560">Oxidoreductase</keyword>
<evidence type="ECO:0000256" key="3">
    <source>
        <dbReference type="ARBA" id="ARBA00023027"/>
    </source>
</evidence>
<dbReference type="AlphaFoldDB" id="A0A8K0J9T4"/>
<keyword evidence="8" id="KW-1185">Reference proteome</keyword>
<dbReference type="GO" id="GO:0008720">
    <property type="term" value="F:D-lactate dehydrogenase (NAD+) activity"/>
    <property type="evidence" value="ECO:0007669"/>
    <property type="project" value="TreeGrafter"/>
</dbReference>
<name>A0A8K0J9T4_9HYPO</name>
<evidence type="ECO:0000313" key="8">
    <source>
        <dbReference type="Proteomes" id="UP000811619"/>
    </source>
</evidence>
<protein>
    <recommendedName>
        <fullName evidence="9">D-lactate dehydrogenase</fullName>
    </recommendedName>
</protein>
<dbReference type="PROSITE" id="PS00670">
    <property type="entry name" value="D_2_HYDROXYACID_DH_2"/>
    <property type="match status" value="1"/>
</dbReference>
<dbReference type="PANTHER" id="PTHR43026:SF1">
    <property type="entry name" value="2-HYDROXYACID DEHYDROGENASE HOMOLOG 1-RELATED"/>
    <property type="match status" value="1"/>
</dbReference>
<dbReference type="Proteomes" id="UP000811619">
    <property type="component" value="Unassembled WGS sequence"/>
</dbReference>
<reference evidence="7" key="1">
    <citation type="journal article" date="2020" name="bioRxiv">
        <title>Whole genome comparisons of ergot fungi reveals the divergence and evolution of species within the genus Claviceps are the result of varying mechanisms driving genome evolution and host range expansion.</title>
        <authorList>
            <person name="Wyka S.A."/>
            <person name="Mondo S.J."/>
            <person name="Liu M."/>
            <person name="Dettman J."/>
            <person name="Nalam V."/>
            <person name="Broders K.D."/>
        </authorList>
    </citation>
    <scope>NUCLEOTIDE SEQUENCE</scope>
    <source>
        <strain evidence="7">CCC 489</strain>
    </source>
</reference>
<evidence type="ECO:0000256" key="1">
    <source>
        <dbReference type="ARBA" id="ARBA00005854"/>
    </source>
</evidence>
<evidence type="ECO:0000259" key="5">
    <source>
        <dbReference type="Pfam" id="PF00389"/>
    </source>
</evidence>
<accession>A0A8K0J9T4</accession>
<dbReference type="GO" id="GO:0051287">
    <property type="term" value="F:NAD binding"/>
    <property type="evidence" value="ECO:0007669"/>
    <property type="project" value="InterPro"/>
</dbReference>
<dbReference type="InterPro" id="IPR036291">
    <property type="entry name" value="NAD(P)-bd_dom_sf"/>
</dbReference>
<organism evidence="7 8">
    <name type="scientific">Claviceps africana</name>
    <dbReference type="NCBI Taxonomy" id="83212"/>
    <lineage>
        <taxon>Eukaryota</taxon>
        <taxon>Fungi</taxon>
        <taxon>Dikarya</taxon>
        <taxon>Ascomycota</taxon>
        <taxon>Pezizomycotina</taxon>
        <taxon>Sordariomycetes</taxon>
        <taxon>Hypocreomycetidae</taxon>
        <taxon>Hypocreales</taxon>
        <taxon>Clavicipitaceae</taxon>
        <taxon>Claviceps</taxon>
    </lineage>
</organism>
<dbReference type="OrthoDB" id="298012at2759"/>
<dbReference type="CDD" id="cd12183">
    <property type="entry name" value="LDH_like_2"/>
    <property type="match status" value="1"/>
</dbReference>